<evidence type="ECO:0000313" key="1">
    <source>
        <dbReference type="EMBL" id="CAH1442436.1"/>
    </source>
</evidence>
<protein>
    <submittedName>
        <fullName evidence="1">Uncharacterized protein</fullName>
    </submittedName>
</protein>
<name>A0AAU9NWU3_9ASTR</name>
<sequence>MLEPLSSLSCRIAEPATAAPSPSQCHTSLLQMSMIEGPASRLMDVVAEEAERRIMTSNVVFPVGVCAHSSPPSFGADGRCRRHSERLKSCCRVPTAAATLKAAMLGVFPGCYLC</sequence>
<gene>
    <name evidence="1" type="ORF">LVIROSA_LOCUS28424</name>
</gene>
<reference evidence="1 2" key="1">
    <citation type="submission" date="2022-01" db="EMBL/GenBank/DDBJ databases">
        <authorList>
            <person name="Xiong W."/>
            <person name="Schranz E."/>
        </authorList>
    </citation>
    <scope>NUCLEOTIDE SEQUENCE [LARGE SCALE GENOMIC DNA]</scope>
</reference>
<organism evidence="1 2">
    <name type="scientific">Lactuca virosa</name>
    <dbReference type="NCBI Taxonomy" id="75947"/>
    <lineage>
        <taxon>Eukaryota</taxon>
        <taxon>Viridiplantae</taxon>
        <taxon>Streptophyta</taxon>
        <taxon>Embryophyta</taxon>
        <taxon>Tracheophyta</taxon>
        <taxon>Spermatophyta</taxon>
        <taxon>Magnoliopsida</taxon>
        <taxon>eudicotyledons</taxon>
        <taxon>Gunneridae</taxon>
        <taxon>Pentapetalae</taxon>
        <taxon>asterids</taxon>
        <taxon>campanulids</taxon>
        <taxon>Asterales</taxon>
        <taxon>Asteraceae</taxon>
        <taxon>Cichorioideae</taxon>
        <taxon>Cichorieae</taxon>
        <taxon>Lactucinae</taxon>
        <taxon>Lactuca</taxon>
    </lineage>
</organism>
<keyword evidence="2" id="KW-1185">Reference proteome</keyword>
<proteinExistence type="predicted"/>
<dbReference type="Proteomes" id="UP001157418">
    <property type="component" value="Unassembled WGS sequence"/>
</dbReference>
<dbReference type="AlphaFoldDB" id="A0AAU9NWU3"/>
<comment type="caution">
    <text evidence="1">The sequence shown here is derived from an EMBL/GenBank/DDBJ whole genome shotgun (WGS) entry which is preliminary data.</text>
</comment>
<accession>A0AAU9NWU3</accession>
<dbReference type="EMBL" id="CAKMRJ010005412">
    <property type="protein sequence ID" value="CAH1442436.1"/>
    <property type="molecule type" value="Genomic_DNA"/>
</dbReference>
<evidence type="ECO:0000313" key="2">
    <source>
        <dbReference type="Proteomes" id="UP001157418"/>
    </source>
</evidence>